<dbReference type="RefSeq" id="WP_221056668.1">
    <property type="nucleotide sequence ID" value="NZ_AP019781.1"/>
</dbReference>
<keyword evidence="2" id="KW-1185">Reference proteome</keyword>
<gene>
    <name evidence="1" type="ORF">MchiMG62_17700</name>
</gene>
<organism evidence="1 2">
    <name type="scientific">Methanoculleus chikugoensis</name>
    <dbReference type="NCBI Taxonomy" id="118126"/>
    <lineage>
        <taxon>Archaea</taxon>
        <taxon>Methanobacteriati</taxon>
        <taxon>Methanobacteriota</taxon>
        <taxon>Stenosarchaea group</taxon>
        <taxon>Methanomicrobia</taxon>
        <taxon>Methanomicrobiales</taxon>
        <taxon>Methanomicrobiaceae</taxon>
        <taxon>Methanoculleus</taxon>
    </lineage>
</organism>
<proteinExistence type="predicted"/>
<accession>A0ABM7H6V7</accession>
<evidence type="ECO:0000313" key="2">
    <source>
        <dbReference type="Proteomes" id="UP000824969"/>
    </source>
</evidence>
<evidence type="ECO:0000313" key="1">
    <source>
        <dbReference type="EMBL" id="BBL68589.1"/>
    </source>
</evidence>
<dbReference type="GeneID" id="66131297"/>
<name>A0ABM7H6V7_9EURY</name>
<sequence length="118" mass="13407">MVEAAPNFRIVYRGMTEKTAERLLSNNVFTNKGFTDTTLNPWNACEPLDSERRDSFHNLMAISIPEGAHGLYVPEQEMIVLHRDLTLKCIGVSMFNSVMIAPDGPRSIRIFAMEMMEQ</sequence>
<dbReference type="Proteomes" id="UP000824969">
    <property type="component" value="Chromosome"/>
</dbReference>
<reference evidence="1 2" key="1">
    <citation type="submission" date="2019-06" db="EMBL/GenBank/DDBJ databases">
        <title>Complete genome sequence of Methanoculleus chikugoensis strain MG62.</title>
        <authorList>
            <person name="Asakawa S."/>
            <person name="Dianou D."/>
        </authorList>
    </citation>
    <scope>NUCLEOTIDE SEQUENCE [LARGE SCALE GENOMIC DNA]</scope>
    <source>
        <strain evidence="1 2">MG62</strain>
    </source>
</reference>
<protein>
    <submittedName>
        <fullName evidence="1">Uncharacterized protein</fullName>
    </submittedName>
</protein>
<dbReference type="EMBL" id="AP019781">
    <property type="protein sequence ID" value="BBL68589.1"/>
    <property type="molecule type" value="Genomic_DNA"/>
</dbReference>